<dbReference type="Proteomes" id="UP001168096">
    <property type="component" value="Unassembled WGS sequence"/>
</dbReference>
<accession>A0ACC7M2I7</accession>
<comment type="caution">
    <text evidence="1">The sequence shown here is derived from an EMBL/GenBank/DDBJ whole genome shotgun (WGS) entry which is preliminary data.</text>
</comment>
<sequence>MRKFDFHDSATVVTLESYGRVHVLNLLNLVLICVHQHRIGRGRVRPDGGITGPRRLMSGVPLDCALDGMRFNRARPAWLLRIQDELLSYKLSAYFSVNKEYLRC</sequence>
<proteinExistence type="predicted"/>
<name>A0ACC7M2I7_9BURK</name>
<organism evidence="1 2">
    <name type="scientific">Massilia orientalis</name>
    <dbReference type="NCBI Taxonomy" id="3050128"/>
    <lineage>
        <taxon>Bacteria</taxon>
        <taxon>Pseudomonadati</taxon>
        <taxon>Pseudomonadota</taxon>
        <taxon>Betaproteobacteria</taxon>
        <taxon>Burkholderiales</taxon>
        <taxon>Oxalobacteraceae</taxon>
        <taxon>Telluria group</taxon>
        <taxon>Massilia</taxon>
    </lineage>
</organism>
<keyword evidence="2" id="KW-1185">Reference proteome</keyword>
<gene>
    <name evidence="1" type="ORF">QPK29_000645</name>
</gene>
<evidence type="ECO:0000313" key="1">
    <source>
        <dbReference type="EMBL" id="MFJ1466202.1"/>
    </source>
</evidence>
<reference evidence="1" key="1">
    <citation type="submission" date="2024-11" db="EMBL/GenBank/DDBJ databases">
        <title>Description of Massilia orientalis sp. nov., isolated from rhizosphere soil of Ageratina adenophora.</title>
        <authorList>
            <person name="Wang Y."/>
        </authorList>
    </citation>
    <scope>NUCLEOTIDE SEQUENCE</scope>
    <source>
        <strain evidence="1">YIM B02787</strain>
    </source>
</reference>
<protein>
    <submittedName>
        <fullName evidence="1">Uncharacterized protein</fullName>
    </submittedName>
</protein>
<dbReference type="EMBL" id="JASNRB020000001">
    <property type="protein sequence ID" value="MFJ1466202.1"/>
    <property type="molecule type" value="Genomic_DNA"/>
</dbReference>
<evidence type="ECO:0000313" key="2">
    <source>
        <dbReference type="Proteomes" id="UP001168096"/>
    </source>
</evidence>